<dbReference type="EMBL" id="KQ980734">
    <property type="protein sequence ID" value="KYN13899.1"/>
    <property type="molecule type" value="Genomic_DNA"/>
</dbReference>
<gene>
    <name evidence="2" type="ORF">ALC57_13973</name>
</gene>
<protein>
    <submittedName>
        <fullName evidence="2">Uncharacterized protein</fullName>
    </submittedName>
</protein>
<keyword evidence="3" id="KW-1185">Reference proteome</keyword>
<proteinExistence type="predicted"/>
<evidence type="ECO:0000313" key="2">
    <source>
        <dbReference type="EMBL" id="KYN13899.1"/>
    </source>
</evidence>
<accession>A0A195DN25</accession>
<reference evidence="2 3" key="1">
    <citation type="submission" date="2015-09" db="EMBL/GenBank/DDBJ databases">
        <title>Trachymyrmex cornetzi WGS genome.</title>
        <authorList>
            <person name="Nygaard S."/>
            <person name="Hu H."/>
            <person name="Boomsma J."/>
            <person name="Zhang G."/>
        </authorList>
    </citation>
    <scope>NUCLEOTIDE SEQUENCE [LARGE SCALE GENOMIC DNA]</scope>
    <source>
        <strain evidence="2">Tcor2-1</strain>
        <tissue evidence="2">Whole body</tissue>
    </source>
</reference>
<sequence length="198" mass="22277">MLSYRRSMVCKASSDAKVKRKFTVTLPTEASRYFKGQRGNLIRVLDPDNYVGVFITLDISPPEPSRGDDDHDDHDDHDDDGDDDDDDFDFDFAKKSSRLEFMMADLLLFPPVDSEAVSLGKGRDRGARAANTMYACYTLVHVHIPTIVLTYVDTLRLDCKIPQVGLVISDPTSFPMKSMRERLSLGDRALVFLAHISI</sequence>
<feature type="compositionally biased region" description="Acidic residues" evidence="1">
    <location>
        <begin position="70"/>
        <end position="85"/>
    </location>
</feature>
<name>A0A195DN25_9HYME</name>
<dbReference type="Proteomes" id="UP000078492">
    <property type="component" value="Unassembled WGS sequence"/>
</dbReference>
<feature type="region of interest" description="Disordered" evidence="1">
    <location>
        <begin position="58"/>
        <end position="85"/>
    </location>
</feature>
<dbReference type="AlphaFoldDB" id="A0A195DN25"/>
<organism evidence="2 3">
    <name type="scientific">Trachymyrmex cornetzi</name>
    <dbReference type="NCBI Taxonomy" id="471704"/>
    <lineage>
        <taxon>Eukaryota</taxon>
        <taxon>Metazoa</taxon>
        <taxon>Ecdysozoa</taxon>
        <taxon>Arthropoda</taxon>
        <taxon>Hexapoda</taxon>
        <taxon>Insecta</taxon>
        <taxon>Pterygota</taxon>
        <taxon>Neoptera</taxon>
        <taxon>Endopterygota</taxon>
        <taxon>Hymenoptera</taxon>
        <taxon>Apocrita</taxon>
        <taxon>Aculeata</taxon>
        <taxon>Formicoidea</taxon>
        <taxon>Formicidae</taxon>
        <taxon>Myrmicinae</taxon>
        <taxon>Trachymyrmex</taxon>
    </lineage>
</organism>
<evidence type="ECO:0000256" key="1">
    <source>
        <dbReference type="SAM" id="MobiDB-lite"/>
    </source>
</evidence>
<evidence type="ECO:0000313" key="3">
    <source>
        <dbReference type="Proteomes" id="UP000078492"/>
    </source>
</evidence>